<dbReference type="InterPro" id="IPR006665">
    <property type="entry name" value="OmpA-like"/>
</dbReference>
<keyword evidence="2" id="KW-0732">Signal</keyword>
<keyword evidence="5" id="KW-1185">Reference proteome</keyword>
<dbReference type="OrthoDB" id="7274488at2"/>
<keyword evidence="1" id="KW-0472">Membrane</keyword>
<sequence>MFRLPVSLRLAAPVFVLSAALAGCAQDTSRDSYVVFFDRDSVTLNPIAQAVIHKAAVAARAEHATHIQVAGSAGANGDPDVLKELATARAKAVAMRLQEEGIEGAEVSQTTTPDTDIDSSHVALRRVSITINPK</sequence>
<dbReference type="GO" id="GO:0016020">
    <property type="term" value="C:membrane"/>
    <property type="evidence" value="ECO:0007669"/>
    <property type="project" value="UniProtKB-UniRule"/>
</dbReference>
<name>A0A511AYR6_9PROT</name>
<feature type="chain" id="PRO_5022103740" description="OmpA-like domain-containing protein" evidence="2">
    <location>
        <begin position="26"/>
        <end position="134"/>
    </location>
</feature>
<comment type="caution">
    <text evidence="4">The sequence shown here is derived from an EMBL/GenBank/DDBJ whole genome shotgun (WGS) entry which is preliminary data.</text>
</comment>
<evidence type="ECO:0000313" key="5">
    <source>
        <dbReference type="Proteomes" id="UP000321230"/>
    </source>
</evidence>
<feature type="signal peptide" evidence="2">
    <location>
        <begin position="1"/>
        <end position="25"/>
    </location>
</feature>
<evidence type="ECO:0000259" key="3">
    <source>
        <dbReference type="PROSITE" id="PS51123"/>
    </source>
</evidence>
<dbReference type="Gene3D" id="3.30.1330.60">
    <property type="entry name" value="OmpA-like domain"/>
    <property type="match status" value="1"/>
</dbReference>
<reference evidence="4 5" key="1">
    <citation type="submission" date="2019-07" db="EMBL/GenBank/DDBJ databases">
        <title>Whole genome shotgun sequence of Gluconobacter wancherniae NBRC 103581.</title>
        <authorList>
            <person name="Hosoyama A."/>
            <person name="Uohara A."/>
            <person name="Ohji S."/>
            <person name="Ichikawa N."/>
        </authorList>
    </citation>
    <scope>NUCLEOTIDE SEQUENCE [LARGE SCALE GENOMIC DNA]</scope>
    <source>
        <strain evidence="4 5">NBRC 103581</strain>
    </source>
</reference>
<evidence type="ECO:0000313" key="4">
    <source>
        <dbReference type="EMBL" id="GEK93354.1"/>
    </source>
</evidence>
<gene>
    <name evidence="4" type="ORF">GWA01_11240</name>
</gene>
<dbReference type="InterPro" id="IPR036737">
    <property type="entry name" value="OmpA-like_sf"/>
</dbReference>
<accession>A0A511AYR6</accession>
<dbReference type="RefSeq" id="WP_146794797.1">
    <property type="nucleotide sequence ID" value="NZ_BARC01000011.1"/>
</dbReference>
<proteinExistence type="predicted"/>
<protein>
    <recommendedName>
        <fullName evidence="3">OmpA-like domain-containing protein</fullName>
    </recommendedName>
</protein>
<organism evidence="4 5">
    <name type="scientific">Gluconobacter wancherniae NBRC 103581</name>
    <dbReference type="NCBI Taxonomy" id="656744"/>
    <lineage>
        <taxon>Bacteria</taxon>
        <taxon>Pseudomonadati</taxon>
        <taxon>Pseudomonadota</taxon>
        <taxon>Alphaproteobacteria</taxon>
        <taxon>Acetobacterales</taxon>
        <taxon>Acetobacteraceae</taxon>
        <taxon>Gluconobacter</taxon>
    </lineage>
</organism>
<dbReference type="EMBL" id="BJUZ01000001">
    <property type="protein sequence ID" value="GEK93354.1"/>
    <property type="molecule type" value="Genomic_DNA"/>
</dbReference>
<feature type="domain" description="OmpA-like" evidence="3">
    <location>
        <begin position="24"/>
        <end position="134"/>
    </location>
</feature>
<dbReference type="AlphaFoldDB" id="A0A511AYR6"/>
<dbReference type="SUPFAM" id="SSF103088">
    <property type="entry name" value="OmpA-like"/>
    <property type="match status" value="1"/>
</dbReference>
<dbReference type="PROSITE" id="PS51123">
    <property type="entry name" value="OMPA_2"/>
    <property type="match status" value="1"/>
</dbReference>
<evidence type="ECO:0000256" key="2">
    <source>
        <dbReference type="SAM" id="SignalP"/>
    </source>
</evidence>
<dbReference type="PROSITE" id="PS51257">
    <property type="entry name" value="PROKAR_LIPOPROTEIN"/>
    <property type="match status" value="1"/>
</dbReference>
<dbReference type="Pfam" id="PF00691">
    <property type="entry name" value="OmpA"/>
    <property type="match status" value="1"/>
</dbReference>
<evidence type="ECO:0000256" key="1">
    <source>
        <dbReference type="PROSITE-ProRule" id="PRU00473"/>
    </source>
</evidence>
<dbReference type="Proteomes" id="UP000321230">
    <property type="component" value="Unassembled WGS sequence"/>
</dbReference>